<sequence>MVRTSLEADGRFHRSALPISASLRKLTLVSTCTQRRTALPCLMSQFHRQICHLLGNCRWQPRFNLHPFTRQHLQASPNPFHQPVHHLPSQTHVSGRLGHAGPHHQDQSGGLDRLFRKWPASTLTSEHMHHSLKLSRSHQGTVRRWADESYQLVDFRRVIGLKYVAHYTYEVRFDLHRTSFPIGAKISHLL</sequence>
<gene>
    <name evidence="1" type="ORF">CFBP3840_P400047</name>
</gene>
<geneLocation type="plasmid" evidence="1">
    <name>PP4</name>
</geneLocation>
<name>A0A2K4X450_PSESX</name>
<organism evidence="1 2">
    <name type="scientific">Pseudomonas syringae</name>
    <dbReference type="NCBI Taxonomy" id="317"/>
    <lineage>
        <taxon>Bacteria</taxon>
        <taxon>Pseudomonadati</taxon>
        <taxon>Pseudomonadota</taxon>
        <taxon>Gammaproteobacteria</taxon>
        <taxon>Pseudomonadales</taxon>
        <taxon>Pseudomonadaceae</taxon>
        <taxon>Pseudomonas</taxon>
    </lineage>
</organism>
<protein>
    <submittedName>
        <fullName evidence="1">Uncharacterized protein</fullName>
    </submittedName>
</protein>
<reference evidence="1 2" key="1">
    <citation type="submission" date="2017-11" db="EMBL/GenBank/DDBJ databases">
        <authorList>
            <person name="Han C.G."/>
        </authorList>
    </citation>
    <scope>NUCLEOTIDE SEQUENCE [LARGE SCALE GENOMIC DNA]</scope>
    <source>
        <strain evidence="1">CFBP3840</strain>
        <plasmid evidence="2">Plasmid pp4</plasmid>
    </source>
</reference>
<keyword evidence="1" id="KW-0614">Plasmid</keyword>
<evidence type="ECO:0000313" key="1">
    <source>
        <dbReference type="EMBL" id="SOS43075.1"/>
    </source>
</evidence>
<dbReference type="AlphaFoldDB" id="A0A2K4X450"/>
<accession>A0A2K4X450</accession>
<dbReference type="EMBL" id="LT963413">
    <property type="protein sequence ID" value="SOS43075.1"/>
    <property type="molecule type" value="Genomic_DNA"/>
</dbReference>
<proteinExistence type="predicted"/>
<evidence type="ECO:0000313" key="2">
    <source>
        <dbReference type="Proteomes" id="UP000238095"/>
    </source>
</evidence>
<dbReference type="Proteomes" id="UP000238095">
    <property type="component" value="Plasmid PP4"/>
</dbReference>